<evidence type="ECO:0000256" key="3">
    <source>
        <dbReference type="ARBA" id="ARBA00023002"/>
    </source>
</evidence>
<protein>
    <recommendedName>
        <fullName evidence="4">FAD-binding domain-containing protein</fullName>
    </recommendedName>
</protein>
<organism evidence="5 6">
    <name type="scientific">Alternaria panax</name>
    <dbReference type="NCBI Taxonomy" id="48097"/>
    <lineage>
        <taxon>Eukaryota</taxon>
        <taxon>Fungi</taxon>
        <taxon>Dikarya</taxon>
        <taxon>Ascomycota</taxon>
        <taxon>Pezizomycotina</taxon>
        <taxon>Dothideomycetes</taxon>
        <taxon>Pleosporomycetidae</taxon>
        <taxon>Pleosporales</taxon>
        <taxon>Pleosporineae</taxon>
        <taxon>Pleosporaceae</taxon>
        <taxon>Alternaria</taxon>
        <taxon>Alternaria sect. Panax</taxon>
    </lineage>
</organism>
<dbReference type="Pfam" id="PF01494">
    <property type="entry name" value="FAD_binding_3"/>
    <property type="match status" value="1"/>
</dbReference>
<dbReference type="Gene3D" id="3.50.50.60">
    <property type="entry name" value="FAD/NAD(P)-binding domain"/>
    <property type="match status" value="1"/>
</dbReference>
<sequence>MTTSLPTPPLNILIAGAGVCGPILALMLQRSNPNHTITVVERYPTLRTGGQQIDLKDEGILIMKKLGLLETIRAYCVKESGMEFVDRNGKSLMQFGITGAGEKAGALTLTNEFEFMRGDFVDMVHGISVREREILVANGCVRSSLTYEFNKSIAAVAHSDTPSLSTTSTVTFSTGETGTYDLVVAADGQASRTRSLAFGRDISAESFYSLNIHAAYYNIPRLPHEDSLARMYFAPSARMVLTRTGDRPLTQVYLFLMNGKNKDRADHMATMQKRSPHNQKNAWKTMFADAGWDCLRFLEGLDGVTDFYATEIGQVKMPEQNLHRNRVVLLGDAGYCPSPFTGMGTTLSLIGAR</sequence>
<dbReference type="EMBL" id="JAANER010000008">
    <property type="protein sequence ID" value="KAG9186739.1"/>
    <property type="molecule type" value="Genomic_DNA"/>
</dbReference>
<comment type="caution">
    <text evidence="5">The sequence shown here is derived from an EMBL/GenBank/DDBJ whole genome shotgun (WGS) entry which is preliminary data.</text>
</comment>
<dbReference type="InterPro" id="IPR002938">
    <property type="entry name" value="FAD-bd"/>
</dbReference>
<dbReference type="SUPFAM" id="SSF51905">
    <property type="entry name" value="FAD/NAD(P)-binding domain"/>
    <property type="match status" value="1"/>
</dbReference>
<keyword evidence="6" id="KW-1185">Reference proteome</keyword>
<dbReference type="GO" id="GO:0016491">
    <property type="term" value="F:oxidoreductase activity"/>
    <property type="evidence" value="ECO:0007669"/>
    <property type="project" value="UniProtKB-KW"/>
</dbReference>
<reference evidence="5" key="1">
    <citation type="submission" date="2021-07" db="EMBL/GenBank/DDBJ databases">
        <title>Genome Resource of American Ginseng Black Spot Pathogen Alternaria panax.</title>
        <authorList>
            <person name="Qiu C."/>
            <person name="Wang W."/>
            <person name="Liu Z."/>
        </authorList>
    </citation>
    <scope>NUCLEOTIDE SEQUENCE</scope>
    <source>
        <strain evidence="5">BNCC115425</strain>
    </source>
</reference>
<dbReference type="GO" id="GO:0071949">
    <property type="term" value="F:FAD binding"/>
    <property type="evidence" value="ECO:0007669"/>
    <property type="project" value="InterPro"/>
</dbReference>
<keyword evidence="3" id="KW-0560">Oxidoreductase</keyword>
<evidence type="ECO:0000256" key="1">
    <source>
        <dbReference type="ARBA" id="ARBA00022630"/>
    </source>
</evidence>
<gene>
    <name evidence="5" type="ORF">G6011_09847</name>
</gene>
<keyword evidence="1" id="KW-0285">Flavoprotein</keyword>
<dbReference type="PANTHER" id="PTHR46865">
    <property type="entry name" value="OXIDOREDUCTASE-RELATED"/>
    <property type="match status" value="1"/>
</dbReference>
<dbReference type="InterPro" id="IPR051704">
    <property type="entry name" value="FAD_aromatic-hydroxylase"/>
</dbReference>
<accession>A0AAD4FFT5</accession>
<evidence type="ECO:0000313" key="5">
    <source>
        <dbReference type="EMBL" id="KAG9186739.1"/>
    </source>
</evidence>
<proteinExistence type="predicted"/>
<feature type="domain" description="FAD-binding" evidence="4">
    <location>
        <begin position="11"/>
        <end position="348"/>
    </location>
</feature>
<dbReference type="PRINTS" id="PR00420">
    <property type="entry name" value="RNGMNOXGNASE"/>
</dbReference>
<evidence type="ECO:0000313" key="6">
    <source>
        <dbReference type="Proteomes" id="UP001199106"/>
    </source>
</evidence>
<name>A0AAD4FFT5_9PLEO</name>
<dbReference type="InterPro" id="IPR036188">
    <property type="entry name" value="FAD/NAD-bd_sf"/>
</dbReference>
<dbReference type="AlphaFoldDB" id="A0AAD4FFT5"/>
<keyword evidence="2" id="KW-0274">FAD</keyword>
<evidence type="ECO:0000259" key="4">
    <source>
        <dbReference type="Pfam" id="PF01494"/>
    </source>
</evidence>
<dbReference type="Proteomes" id="UP001199106">
    <property type="component" value="Unassembled WGS sequence"/>
</dbReference>
<dbReference type="PANTHER" id="PTHR46865:SF7">
    <property type="entry name" value="MONOOXYGENASE, PUTATIVE (AFU_ORTHOLOGUE AFUA_8G07040)-RELATED"/>
    <property type="match status" value="1"/>
</dbReference>
<evidence type="ECO:0000256" key="2">
    <source>
        <dbReference type="ARBA" id="ARBA00022827"/>
    </source>
</evidence>